<proteinExistence type="predicted"/>
<reference evidence="3" key="1">
    <citation type="submission" date="2019-08" db="EMBL/GenBank/DDBJ databases">
        <authorList>
            <person name="Kucharzyk K."/>
            <person name="Murdoch R.W."/>
            <person name="Higgins S."/>
            <person name="Loffler F."/>
        </authorList>
    </citation>
    <scope>NUCLEOTIDE SEQUENCE</scope>
</reference>
<name>A0A645E0F7_9ZZZZ</name>
<evidence type="ECO:0000313" key="3">
    <source>
        <dbReference type="EMBL" id="MPM95009.1"/>
    </source>
</evidence>
<dbReference type="CDD" id="cd02142">
    <property type="entry name" value="McbC_SagB-like_oxidoreductase"/>
    <property type="match status" value="1"/>
</dbReference>
<dbReference type="InterPro" id="IPR000415">
    <property type="entry name" value="Nitroreductase-like"/>
</dbReference>
<dbReference type="SUPFAM" id="SSF55469">
    <property type="entry name" value="FMN-dependent nitroreductase-like"/>
    <property type="match status" value="1"/>
</dbReference>
<dbReference type="EMBL" id="VSSQ01041551">
    <property type="protein sequence ID" value="MPM95009.1"/>
    <property type="molecule type" value="Genomic_DNA"/>
</dbReference>
<organism evidence="3">
    <name type="scientific">bioreactor metagenome</name>
    <dbReference type="NCBI Taxonomy" id="1076179"/>
    <lineage>
        <taxon>unclassified sequences</taxon>
        <taxon>metagenomes</taxon>
        <taxon>ecological metagenomes</taxon>
    </lineage>
</organism>
<dbReference type="Gene3D" id="3.40.109.10">
    <property type="entry name" value="NADH Oxidase"/>
    <property type="match status" value="1"/>
</dbReference>
<comment type="caution">
    <text evidence="3">The sequence shown here is derived from an EMBL/GenBank/DDBJ whole genome shotgun (WGS) entry which is preliminary data.</text>
</comment>
<dbReference type="Pfam" id="PF00881">
    <property type="entry name" value="Nitroreductase"/>
    <property type="match status" value="1"/>
</dbReference>
<protein>
    <recommendedName>
        <fullName evidence="2">Nitroreductase domain-containing protein</fullName>
    </recommendedName>
</protein>
<gene>
    <name evidence="3" type="ORF">SDC9_142158</name>
</gene>
<dbReference type="NCBIfam" id="TIGR03605">
    <property type="entry name" value="antibiot_sagB"/>
    <property type="match status" value="1"/>
</dbReference>
<dbReference type="AlphaFoldDB" id="A0A645E0F7"/>
<dbReference type="GO" id="GO:0016491">
    <property type="term" value="F:oxidoreductase activity"/>
    <property type="evidence" value="ECO:0007669"/>
    <property type="project" value="InterPro"/>
</dbReference>
<dbReference type="InterPro" id="IPR029479">
    <property type="entry name" value="Nitroreductase"/>
</dbReference>
<evidence type="ECO:0000259" key="2">
    <source>
        <dbReference type="Pfam" id="PF00881"/>
    </source>
</evidence>
<dbReference type="InterPro" id="IPR052544">
    <property type="entry name" value="Bacteriocin_Proc_Enz"/>
</dbReference>
<dbReference type="PANTHER" id="PTHR43745">
    <property type="entry name" value="NITROREDUCTASE MJ1384-RELATED"/>
    <property type="match status" value="1"/>
</dbReference>
<feature type="domain" description="Nitroreductase" evidence="2">
    <location>
        <begin position="68"/>
        <end position="250"/>
    </location>
</feature>
<accession>A0A645E0F7</accession>
<dbReference type="InterPro" id="IPR020051">
    <property type="entry name" value="SagB-type_dehydrogenase"/>
</dbReference>
<feature type="region of interest" description="Disordered" evidence="1">
    <location>
        <begin position="23"/>
        <end position="43"/>
    </location>
</feature>
<sequence>MTQEEINQLLKIGQDFMRMPIDDPDYQSDQQLKKPQPPLTKAPMRSTAIDLPLDFSELPIEKDFLKIINTRKSHRIYTEKPMSLTALSYLLWCTQGIKEIRGQNYATIRTVPCGGARHQFECYLAIQKVAALEDGLYHYLPLSHQLEFLHSVSDLKSFIGESLGGQVWANKANLTFYYSVVPYRCEWRYGIDAHRVALIDAGHITENLYLAATSIALGGCAVGYISEALLNEAFELDGKTEFIFYAFPVGTIAADQPSLPDPYAFCQTRR</sequence>
<evidence type="ECO:0000256" key="1">
    <source>
        <dbReference type="SAM" id="MobiDB-lite"/>
    </source>
</evidence>
<dbReference type="PANTHER" id="PTHR43745:SF2">
    <property type="entry name" value="NITROREDUCTASE MJ1384-RELATED"/>
    <property type="match status" value="1"/>
</dbReference>